<feature type="transmembrane region" description="Helical" evidence="1">
    <location>
        <begin position="240"/>
        <end position="258"/>
    </location>
</feature>
<organism evidence="2 3">
    <name type="scientific">Symbiodinium microadriaticum</name>
    <name type="common">Dinoflagellate</name>
    <name type="synonym">Zooxanthella microadriatica</name>
    <dbReference type="NCBI Taxonomy" id="2951"/>
    <lineage>
        <taxon>Eukaryota</taxon>
        <taxon>Sar</taxon>
        <taxon>Alveolata</taxon>
        <taxon>Dinophyceae</taxon>
        <taxon>Suessiales</taxon>
        <taxon>Symbiodiniaceae</taxon>
        <taxon>Symbiodinium</taxon>
    </lineage>
</organism>
<dbReference type="Proteomes" id="UP000186817">
    <property type="component" value="Unassembled WGS sequence"/>
</dbReference>
<feature type="transmembrane region" description="Helical" evidence="1">
    <location>
        <begin position="554"/>
        <end position="575"/>
    </location>
</feature>
<evidence type="ECO:0000256" key="1">
    <source>
        <dbReference type="SAM" id="Phobius"/>
    </source>
</evidence>
<feature type="transmembrane region" description="Helical" evidence="1">
    <location>
        <begin position="524"/>
        <end position="542"/>
    </location>
</feature>
<feature type="transmembrane region" description="Helical" evidence="1">
    <location>
        <begin position="630"/>
        <end position="651"/>
    </location>
</feature>
<sequence length="837" mass="92198">MDRLRRPESFDDVSAEGLFRASTVPAILAKQGAIFMQGLPGLLEAGGFRSAKIPTKQEVLQAGSFIFESSSCADSQVDVFVSHCWSSGRWAKFLALCLYFNLTAAVLCSLTAWLLAIAGMIAYVHGEPAKLGGNHLLLPILVHFPIVVFLVVFLFGQYAVHRLRPISVWVDRACIHQTDHDFKHRQIQALPVFVSRSSSMLVLWDDKYFRRLWCQLELATFAKHGGAQEVQFLPLWMAPWLLSALVVNSLVAVLWSMLNYRRPQEILMSITSSCTMMLPQGFLDSPWGFLVSDTIWSVLLGTTLGMLASIPWTIACRAKLQSHELMLQQMASFEFRAAECTIEADRLLVEQQVQTLFKSRHEEEPVVQAASSPGTYEHLQTESGADSSVASWVPSTTYQVGSETTAILHNSVASAETDQEALDAFNSYIRGPLRRAVMESVGNQLHVPYRICLVAALPLILYSPVDLLQCDVDCRSRLHVPSLEDGFRSEMLSWFVVIFLVFPIFCPIFLRMLKHAFTVQSQKLQQVLAILSAVLTFTYGYLCAGVVDGLVYNVFQQGLVGSVPVFALLVILLLLQLRYLFGTGPAVPSTSGASASKAGLHFVKAFLESVRLKNVFTTCSSSDQGWWGAIFNTLGGLGFLVGATLGFAPGYDYAANFSYGVGSFIFAMGSGVQIVMWKDEQFGLTFLAVLNDGRPKVLTSQKELEEASTFTPTGTIFIMIYCLASALSFYTVTIALTAVTLQAEVGLALVISNAINDFLPCLFAHIMLALNSAVIKSPKMSPFRQLYFAARIVAIIMVINSACRIFEAVYLANWELHHPGEFTTGAECKLAHLASLS</sequence>
<dbReference type="OrthoDB" id="441657at2759"/>
<keyword evidence="3" id="KW-1185">Reference proteome</keyword>
<feature type="transmembrane region" description="Helical" evidence="1">
    <location>
        <begin position="96"/>
        <end position="124"/>
    </location>
</feature>
<accession>A0A1Q9EVC2</accession>
<comment type="caution">
    <text evidence="2">The sequence shown here is derived from an EMBL/GenBank/DDBJ whole genome shotgun (WGS) entry which is preliminary data.</text>
</comment>
<feature type="transmembrane region" description="Helical" evidence="1">
    <location>
        <begin position="136"/>
        <end position="156"/>
    </location>
</feature>
<dbReference type="EMBL" id="LSRX01000061">
    <property type="protein sequence ID" value="OLQ11325.1"/>
    <property type="molecule type" value="Genomic_DNA"/>
</dbReference>
<feature type="transmembrane region" description="Helical" evidence="1">
    <location>
        <begin position="491"/>
        <end position="512"/>
    </location>
</feature>
<keyword evidence="1" id="KW-0472">Membrane</keyword>
<proteinExistence type="predicted"/>
<feature type="transmembrane region" description="Helical" evidence="1">
    <location>
        <begin position="788"/>
        <end position="812"/>
    </location>
</feature>
<feature type="transmembrane region" description="Helical" evidence="1">
    <location>
        <begin position="657"/>
        <end position="677"/>
    </location>
</feature>
<name>A0A1Q9EVC2_SYMMI</name>
<reference evidence="2 3" key="1">
    <citation type="submission" date="2016-02" db="EMBL/GenBank/DDBJ databases">
        <title>Genome analysis of coral dinoflagellate symbionts highlights evolutionary adaptations to a symbiotic lifestyle.</title>
        <authorList>
            <person name="Aranda M."/>
            <person name="Li Y."/>
            <person name="Liew Y.J."/>
            <person name="Baumgarten S."/>
            <person name="Simakov O."/>
            <person name="Wilson M."/>
            <person name="Piel J."/>
            <person name="Ashoor H."/>
            <person name="Bougouffa S."/>
            <person name="Bajic V.B."/>
            <person name="Ryu T."/>
            <person name="Ravasi T."/>
            <person name="Bayer T."/>
            <person name="Micklem G."/>
            <person name="Kim H."/>
            <person name="Bhak J."/>
            <person name="Lajeunesse T.C."/>
            <person name="Voolstra C.R."/>
        </authorList>
    </citation>
    <scope>NUCLEOTIDE SEQUENCE [LARGE SCALE GENOMIC DNA]</scope>
    <source>
        <strain evidence="2 3">CCMP2467</strain>
    </source>
</reference>
<feature type="transmembrane region" description="Helical" evidence="1">
    <location>
        <begin position="745"/>
        <end position="768"/>
    </location>
</feature>
<dbReference type="AlphaFoldDB" id="A0A1Q9EVC2"/>
<feature type="transmembrane region" description="Helical" evidence="1">
    <location>
        <begin position="295"/>
        <end position="316"/>
    </location>
</feature>
<evidence type="ECO:0000313" key="2">
    <source>
        <dbReference type="EMBL" id="OLQ11325.1"/>
    </source>
</evidence>
<evidence type="ECO:0000313" key="3">
    <source>
        <dbReference type="Proteomes" id="UP000186817"/>
    </source>
</evidence>
<keyword evidence="1" id="KW-1133">Transmembrane helix</keyword>
<protein>
    <submittedName>
        <fullName evidence="2">Uncharacterized protein</fullName>
    </submittedName>
</protein>
<feature type="transmembrane region" description="Helical" evidence="1">
    <location>
        <begin position="716"/>
        <end position="739"/>
    </location>
</feature>
<keyword evidence="1" id="KW-0812">Transmembrane</keyword>
<gene>
    <name evidence="2" type="ORF">AK812_SmicGene4904</name>
</gene>